<evidence type="ECO:0000256" key="5">
    <source>
        <dbReference type="SAM" id="Phobius"/>
    </source>
</evidence>
<evidence type="ECO:0000256" key="3">
    <source>
        <dbReference type="ARBA" id="ARBA00022989"/>
    </source>
</evidence>
<dbReference type="AlphaFoldDB" id="A0A2K9PVX4"/>
<dbReference type="Proteomes" id="UP000235826">
    <property type="component" value="Chromosome"/>
</dbReference>
<dbReference type="OrthoDB" id="7960583at2"/>
<keyword evidence="2 5" id="KW-0812">Transmembrane</keyword>
<keyword evidence="7" id="KW-1185">Reference proteome</keyword>
<feature type="transmembrane region" description="Helical" evidence="5">
    <location>
        <begin position="69"/>
        <end position="87"/>
    </location>
</feature>
<sequence length="116" mass="13058">MHIIYWISTVLISCFLALSSYTYFFSKSTIEGVRALGFPDFFRIELAVLKLVAIFVILVPSVPNNVKEWGYAGIGLFLITALIAHIAHKDSIFISLLLVVLMALLIISRYTMFAVR</sequence>
<feature type="transmembrane region" description="Helical" evidence="5">
    <location>
        <begin position="92"/>
        <end position="112"/>
    </location>
</feature>
<feature type="transmembrane region" description="Helical" evidence="5">
    <location>
        <begin position="6"/>
        <end position="25"/>
    </location>
</feature>
<evidence type="ECO:0000256" key="1">
    <source>
        <dbReference type="ARBA" id="ARBA00004141"/>
    </source>
</evidence>
<evidence type="ECO:0000313" key="7">
    <source>
        <dbReference type="Proteomes" id="UP000235826"/>
    </source>
</evidence>
<accession>A0A2K9PVX4</accession>
<dbReference type="EMBL" id="CP025791">
    <property type="protein sequence ID" value="AUP80978.1"/>
    <property type="molecule type" value="Genomic_DNA"/>
</dbReference>
<evidence type="ECO:0000313" key="6">
    <source>
        <dbReference type="EMBL" id="AUP80978.1"/>
    </source>
</evidence>
<dbReference type="GO" id="GO:0016020">
    <property type="term" value="C:membrane"/>
    <property type="evidence" value="ECO:0007669"/>
    <property type="project" value="UniProtKB-SubCell"/>
</dbReference>
<protein>
    <submittedName>
        <fullName evidence="6">DoxX family protein</fullName>
    </submittedName>
</protein>
<proteinExistence type="predicted"/>
<name>A0A2K9PVX4_9FLAO</name>
<evidence type="ECO:0000256" key="4">
    <source>
        <dbReference type="ARBA" id="ARBA00023136"/>
    </source>
</evidence>
<dbReference type="RefSeq" id="WP_102757621.1">
    <property type="nucleotide sequence ID" value="NZ_CP025791.1"/>
</dbReference>
<keyword evidence="3 5" id="KW-1133">Transmembrane helix</keyword>
<feature type="transmembrane region" description="Helical" evidence="5">
    <location>
        <begin position="46"/>
        <end position="63"/>
    </location>
</feature>
<organism evidence="6 7">
    <name type="scientific">Flavivirga eckloniae</name>
    <dbReference type="NCBI Taxonomy" id="1803846"/>
    <lineage>
        <taxon>Bacteria</taxon>
        <taxon>Pseudomonadati</taxon>
        <taxon>Bacteroidota</taxon>
        <taxon>Flavobacteriia</taxon>
        <taxon>Flavobacteriales</taxon>
        <taxon>Flavobacteriaceae</taxon>
        <taxon>Flavivirga</taxon>
    </lineage>
</organism>
<keyword evidence="4 5" id="KW-0472">Membrane</keyword>
<evidence type="ECO:0000256" key="2">
    <source>
        <dbReference type="ARBA" id="ARBA00022692"/>
    </source>
</evidence>
<reference evidence="6 7" key="1">
    <citation type="submission" date="2018-01" db="EMBL/GenBank/DDBJ databases">
        <title>Complete genome sequence of Flavivirga eckloniae ECD14 isolated from seaweed Ecklonia cava.</title>
        <authorList>
            <person name="Lee J.H."/>
            <person name="Baik K.S."/>
            <person name="Seong C.N."/>
        </authorList>
    </citation>
    <scope>NUCLEOTIDE SEQUENCE [LARGE SCALE GENOMIC DNA]</scope>
    <source>
        <strain evidence="6 7">ECD14</strain>
    </source>
</reference>
<dbReference type="KEGG" id="fek:C1H87_20585"/>
<dbReference type="Pfam" id="PF13564">
    <property type="entry name" value="DoxX_2"/>
    <property type="match status" value="1"/>
</dbReference>
<dbReference type="InterPro" id="IPR032808">
    <property type="entry name" value="DoxX"/>
</dbReference>
<comment type="subcellular location">
    <subcellularLocation>
        <location evidence="1">Membrane</location>
        <topology evidence="1">Multi-pass membrane protein</topology>
    </subcellularLocation>
</comment>
<gene>
    <name evidence="6" type="ORF">C1H87_20585</name>
</gene>